<keyword evidence="1" id="KW-0472">Membrane</keyword>
<dbReference type="RefSeq" id="WP_181505191.1">
    <property type="nucleotide sequence ID" value="NZ_JACDUO010000002.1"/>
</dbReference>
<dbReference type="AlphaFoldDB" id="A0A7J9PMD6"/>
<comment type="caution">
    <text evidence="2">The sequence shown here is derived from an EMBL/GenBank/DDBJ whole genome shotgun (WGS) entry which is preliminary data.</text>
</comment>
<keyword evidence="1" id="KW-1133">Transmembrane helix</keyword>
<feature type="transmembrane region" description="Helical" evidence="1">
    <location>
        <begin position="249"/>
        <end position="266"/>
    </location>
</feature>
<reference evidence="2 3" key="1">
    <citation type="submission" date="2020-07" db="EMBL/GenBank/DDBJ databases">
        <title>Genomic Encyclopedia of Type Strains, Phase IV (KMG-V): Genome sequencing to study the core and pangenomes of soil and plant-associated prokaryotes.</title>
        <authorList>
            <person name="Whitman W."/>
        </authorList>
    </citation>
    <scope>NUCLEOTIDE SEQUENCE [LARGE SCALE GENOMIC DNA]</scope>
    <source>
        <strain evidence="2 3">C13</strain>
    </source>
</reference>
<evidence type="ECO:0000256" key="1">
    <source>
        <dbReference type="SAM" id="Phobius"/>
    </source>
</evidence>
<protein>
    <submittedName>
        <fullName evidence="2">Uncharacterized protein</fullName>
    </submittedName>
</protein>
<evidence type="ECO:0000313" key="2">
    <source>
        <dbReference type="EMBL" id="MBA2864433.1"/>
    </source>
</evidence>
<sequence length="267" mass="30056">MNYVVSISDAFMLFLVGNGVQVYFNYIGLIAILLLFFIVLMIISKDPETKTFITDQLLKRARNRVYFFNLSSNKIFTGLSKGNFIQAVSEGKNLLIPDCALKIGDFFQSKIGVGYHSSISVINNESIEETLVRSAAGSNMMDKYNAHLNVMSEYMTYINPTTEETAVYEQAKEFVHDFETTHNTVKTRGWTILKSKDGEEIPEELDVFINIDWNKVKEGMISTNPLVLETNATAEAEDRANAAVNKQMLVFYVIIAIIGAVTLPRLM</sequence>
<dbReference type="Proteomes" id="UP000567099">
    <property type="component" value="Unassembled WGS sequence"/>
</dbReference>
<dbReference type="EMBL" id="JACDUO010000002">
    <property type="protein sequence ID" value="MBA2864433.1"/>
    <property type="molecule type" value="Genomic_DNA"/>
</dbReference>
<organism evidence="2 3">
    <name type="scientific">Methanococcus maripaludis</name>
    <name type="common">Methanococcus deltae</name>
    <dbReference type="NCBI Taxonomy" id="39152"/>
    <lineage>
        <taxon>Archaea</taxon>
        <taxon>Methanobacteriati</taxon>
        <taxon>Methanobacteriota</taxon>
        <taxon>Methanomada group</taxon>
        <taxon>Methanococci</taxon>
        <taxon>Methanococcales</taxon>
        <taxon>Methanococcaceae</taxon>
        <taxon>Methanococcus</taxon>
    </lineage>
</organism>
<keyword evidence="1" id="KW-0812">Transmembrane</keyword>
<feature type="transmembrane region" description="Helical" evidence="1">
    <location>
        <begin position="23"/>
        <end position="43"/>
    </location>
</feature>
<name>A0A7J9PMD6_METMI</name>
<evidence type="ECO:0000313" key="3">
    <source>
        <dbReference type="Proteomes" id="UP000567099"/>
    </source>
</evidence>
<proteinExistence type="predicted"/>
<gene>
    <name evidence="2" type="ORF">HNP94_001455</name>
</gene>
<accession>A0A7J9PMD6</accession>